<dbReference type="GO" id="GO:0016829">
    <property type="term" value="F:lyase activity"/>
    <property type="evidence" value="ECO:0007669"/>
    <property type="project" value="UniProtKB-KW"/>
</dbReference>
<keyword evidence="4 10" id="KW-0378">Hydrolase</keyword>
<evidence type="ECO:0000256" key="5">
    <source>
        <dbReference type="ARBA" id="ARBA00022962"/>
    </source>
</evidence>
<dbReference type="Gene3D" id="3.40.50.880">
    <property type="match status" value="1"/>
</dbReference>
<feature type="active site" evidence="10 11">
    <location>
        <position position="190"/>
    </location>
</feature>
<dbReference type="EC" id="4.3.2.10" evidence="10"/>
<evidence type="ECO:0000259" key="12">
    <source>
        <dbReference type="Pfam" id="PF00117"/>
    </source>
</evidence>
<dbReference type="PIRSF" id="PIRSF000495">
    <property type="entry name" value="Amidotransf_hisH"/>
    <property type="match status" value="1"/>
</dbReference>
<proteinExistence type="inferred from homology"/>
<evidence type="ECO:0000256" key="2">
    <source>
        <dbReference type="ARBA" id="ARBA00011152"/>
    </source>
</evidence>
<evidence type="ECO:0000313" key="13">
    <source>
        <dbReference type="EMBL" id="KAA5533787.1"/>
    </source>
</evidence>
<dbReference type="SUPFAM" id="SSF52317">
    <property type="entry name" value="Class I glutamine amidotransferase-like"/>
    <property type="match status" value="1"/>
</dbReference>
<organism evidence="13 14">
    <name type="scientific">Taibaiella lutea</name>
    <dbReference type="NCBI Taxonomy" id="2608001"/>
    <lineage>
        <taxon>Bacteria</taxon>
        <taxon>Pseudomonadati</taxon>
        <taxon>Bacteroidota</taxon>
        <taxon>Chitinophagia</taxon>
        <taxon>Chitinophagales</taxon>
        <taxon>Chitinophagaceae</taxon>
        <taxon>Taibaiella</taxon>
    </lineage>
</organism>
<evidence type="ECO:0000256" key="9">
    <source>
        <dbReference type="ARBA" id="ARBA00049534"/>
    </source>
</evidence>
<dbReference type="PANTHER" id="PTHR42701">
    <property type="entry name" value="IMIDAZOLE GLYCEROL PHOSPHATE SYNTHASE SUBUNIT HISH"/>
    <property type="match status" value="1"/>
</dbReference>
<dbReference type="Proteomes" id="UP000323632">
    <property type="component" value="Unassembled WGS sequence"/>
</dbReference>
<dbReference type="GO" id="GO:0005737">
    <property type="term" value="C:cytoplasm"/>
    <property type="evidence" value="ECO:0007669"/>
    <property type="project" value="UniProtKB-SubCell"/>
</dbReference>
<keyword evidence="5 10" id="KW-0315">Glutamine amidotransferase</keyword>
<evidence type="ECO:0000256" key="4">
    <source>
        <dbReference type="ARBA" id="ARBA00022801"/>
    </source>
</evidence>
<name>A0A5M6CFG0_9BACT</name>
<comment type="caution">
    <text evidence="13">The sequence shown here is derived from an EMBL/GenBank/DDBJ whole genome shotgun (WGS) entry which is preliminary data.</text>
</comment>
<dbReference type="InterPro" id="IPR029062">
    <property type="entry name" value="Class_I_gatase-like"/>
</dbReference>
<dbReference type="Pfam" id="PF00117">
    <property type="entry name" value="GATase"/>
    <property type="match status" value="1"/>
</dbReference>
<evidence type="ECO:0000256" key="1">
    <source>
        <dbReference type="ARBA" id="ARBA00005091"/>
    </source>
</evidence>
<dbReference type="PROSITE" id="PS51273">
    <property type="entry name" value="GATASE_TYPE_1"/>
    <property type="match status" value="1"/>
</dbReference>
<dbReference type="CDD" id="cd01748">
    <property type="entry name" value="GATase1_IGP_Synthase"/>
    <property type="match status" value="1"/>
</dbReference>
<comment type="catalytic activity">
    <reaction evidence="8 10">
        <text>5-[(5-phospho-1-deoxy-D-ribulos-1-ylimino)methylamino]-1-(5-phospho-beta-D-ribosyl)imidazole-4-carboxamide + L-glutamine = D-erythro-1-(imidazol-4-yl)glycerol 3-phosphate + 5-amino-1-(5-phospho-beta-D-ribosyl)imidazole-4-carboxamide + L-glutamate + H(+)</text>
        <dbReference type="Rhea" id="RHEA:24793"/>
        <dbReference type="ChEBI" id="CHEBI:15378"/>
        <dbReference type="ChEBI" id="CHEBI:29985"/>
        <dbReference type="ChEBI" id="CHEBI:58278"/>
        <dbReference type="ChEBI" id="CHEBI:58359"/>
        <dbReference type="ChEBI" id="CHEBI:58475"/>
        <dbReference type="ChEBI" id="CHEBI:58525"/>
        <dbReference type="EC" id="4.3.2.10"/>
    </reaction>
</comment>
<sequence length="206" mass="22916">MIAIVDYGLGNIKAFANVYQQLNIPFLIAGKATDLNNASRLILPGVGAFDHAILSLEKSGMRQTLDELVLGKKMPVLGVCVGMQLFAKSSEEGLLPGLGWIDAEVRKFTATSDSNENFRLPHMGWNDVTPTAENLLWPGINEKTGFYFLHSYYFDCENKEDAIGETVFDHRTFTCAVNTDNIFGVQFHPEKSHQNGIQLLKNFAEQ</sequence>
<evidence type="ECO:0000313" key="14">
    <source>
        <dbReference type="Proteomes" id="UP000323632"/>
    </source>
</evidence>
<evidence type="ECO:0000256" key="8">
    <source>
        <dbReference type="ARBA" id="ARBA00047838"/>
    </source>
</evidence>
<keyword evidence="10" id="KW-0963">Cytoplasm</keyword>
<reference evidence="13 14" key="1">
    <citation type="submission" date="2019-09" db="EMBL/GenBank/DDBJ databases">
        <title>Genome sequence and assembly of Taibaiella sp.</title>
        <authorList>
            <person name="Chhetri G."/>
        </authorList>
    </citation>
    <scope>NUCLEOTIDE SEQUENCE [LARGE SCALE GENOMIC DNA]</scope>
    <source>
        <strain evidence="13 14">KVB11</strain>
    </source>
</reference>
<evidence type="ECO:0000256" key="6">
    <source>
        <dbReference type="ARBA" id="ARBA00023102"/>
    </source>
</evidence>
<dbReference type="AlphaFoldDB" id="A0A5M6CFG0"/>
<comment type="pathway">
    <text evidence="1 10">Amino-acid biosynthesis; L-histidine biosynthesis; L-histidine from 5-phospho-alpha-D-ribose 1-diphosphate: step 5/9.</text>
</comment>
<dbReference type="GO" id="GO:0000105">
    <property type="term" value="P:L-histidine biosynthetic process"/>
    <property type="evidence" value="ECO:0007669"/>
    <property type="project" value="UniProtKB-UniRule"/>
</dbReference>
<dbReference type="EC" id="3.5.1.2" evidence="10"/>
<keyword evidence="14" id="KW-1185">Reference proteome</keyword>
<comment type="subcellular location">
    <subcellularLocation>
        <location evidence="10">Cytoplasm</location>
    </subcellularLocation>
</comment>
<dbReference type="NCBIfam" id="TIGR01855">
    <property type="entry name" value="IMP_synth_hisH"/>
    <property type="match status" value="1"/>
</dbReference>
<evidence type="ECO:0000256" key="7">
    <source>
        <dbReference type="ARBA" id="ARBA00023239"/>
    </source>
</evidence>
<dbReference type="EMBL" id="VWSH01000003">
    <property type="protein sequence ID" value="KAA5533787.1"/>
    <property type="molecule type" value="Genomic_DNA"/>
</dbReference>
<comment type="catalytic activity">
    <reaction evidence="9 10">
        <text>L-glutamine + H2O = L-glutamate + NH4(+)</text>
        <dbReference type="Rhea" id="RHEA:15889"/>
        <dbReference type="ChEBI" id="CHEBI:15377"/>
        <dbReference type="ChEBI" id="CHEBI:28938"/>
        <dbReference type="ChEBI" id="CHEBI:29985"/>
        <dbReference type="ChEBI" id="CHEBI:58359"/>
        <dbReference type="EC" id="3.5.1.2"/>
    </reaction>
</comment>
<dbReference type="PANTHER" id="PTHR42701:SF1">
    <property type="entry name" value="IMIDAZOLE GLYCEROL PHOSPHATE SYNTHASE SUBUNIT HISH"/>
    <property type="match status" value="1"/>
</dbReference>
<gene>
    <name evidence="10 13" type="primary">hisH</name>
    <name evidence="13" type="ORF">F0919_14750</name>
</gene>
<keyword evidence="6 10" id="KW-0368">Histidine biosynthesis</keyword>
<dbReference type="HAMAP" id="MF_00278">
    <property type="entry name" value="HisH"/>
    <property type="match status" value="1"/>
</dbReference>
<accession>A0A5M6CFG0</accession>
<feature type="active site" evidence="10 11">
    <location>
        <position position="188"/>
    </location>
</feature>
<comment type="function">
    <text evidence="10">IGPS catalyzes the conversion of PRFAR and glutamine to IGP, AICAR and glutamate. The HisH subunit catalyzes the hydrolysis of glutamine to glutamate and ammonia as part of the synthesis of IGP and AICAR. The resulting ammonia molecule is channeled to the active site of HisF.</text>
</comment>
<dbReference type="GO" id="GO:0004359">
    <property type="term" value="F:glutaminase activity"/>
    <property type="evidence" value="ECO:0007669"/>
    <property type="project" value="UniProtKB-EC"/>
</dbReference>
<dbReference type="InterPro" id="IPR010139">
    <property type="entry name" value="Imidazole-glycPsynth_HisH"/>
</dbReference>
<dbReference type="UniPathway" id="UPA00031">
    <property type="reaction ID" value="UER00010"/>
</dbReference>
<comment type="subunit">
    <text evidence="2 10">Heterodimer of HisH and HisF.</text>
</comment>
<feature type="active site" description="Nucleophile" evidence="10 11">
    <location>
        <position position="80"/>
    </location>
</feature>
<feature type="domain" description="Glutamine amidotransferase" evidence="12">
    <location>
        <begin position="29"/>
        <end position="204"/>
    </location>
</feature>
<evidence type="ECO:0000256" key="11">
    <source>
        <dbReference type="PIRSR" id="PIRSR000495-1"/>
    </source>
</evidence>
<evidence type="ECO:0000256" key="10">
    <source>
        <dbReference type="HAMAP-Rule" id="MF_00278"/>
    </source>
</evidence>
<dbReference type="InterPro" id="IPR017926">
    <property type="entry name" value="GATASE"/>
</dbReference>
<dbReference type="RefSeq" id="WP_150033533.1">
    <property type="nucleotide sequence ID" value="NZ_VWSH01000003.1"/>
</dbReference>
<evidence type="ECO:0000256" key="3">
    <source>
        <dbReference type="ARBA" id="ARBA00022605"/>
    </source>
</evidence>
<keyword evidence="3 10" id="KW-0028">Amino-acid biosynthesis</keyword>
<protein>
    <recommendedName>
        <fullName evidence="10">Imidazole glycerol phosphate synthase subunit HisH</fullName>
        <ecNumber evidence="10">4.3.2.10</ecNumber>
    </recommendedName>
    <alternativeName>
        <fullName evidence="10">IGP synthase glutaminase subunit</fullName>
        <ecNumber evidence="10">3.5.1.2</ecNumber>
    </alternativeName>
    <alternativeName>
        <fullName evidence="10">IGP synthase subunit HisH</fullName>
    </alternativeName>
    <alternativeName>
        <fullName evidence="10">ImGP synthase subunit HisH</fullName>
        <shortName evidence="10">IGPS subunit HisH</shortName>
    </alternativeName>
</protein>
<keyword evidence="7 10" id="KW-0456">Lyase</keyword>
<dbReference type="GO" id="GO:0000107">
    <property type="term" value="F:imidazoleglycerol-phosphate synthase activity"/>
    <property type="evidence" value="ECO:0007669"/>
    <property type="project" value="UniProtKB-UniRule"/>
</dbReference>